<dbReference type="EMBL" id="JACBJI010000003">
    <property type="protein sequence ID" value="NYA70938.1"/>
    <property type="molecule type" value="Genomic_DNA"/>
</dbReference>
<reference evidence="2 3" key="1">
    <citation type="submission" date="2020-07" db="EMBL/GenBank/DDBJ databases">
        <authorList>
            <person name="Sun Q."/>
        </authorList>
    </citation>
    <scope>NUCLEOTIDE SEQUENCE [LARGE SCALE GENOMIC DNA]</scope>
    <source>
        <strain evidence="2 3">MAH-1</strain>
    </source>
</reference>
<protein>
    <recommendedName>
        <fullName evidence="4">Tetratricopeptide repeat-containing protein</fullName>
    </recommendedName>
</protein>
<dbReference type="InterPro" id="IPR011990">
    <property type="entry name" value="TPR-like_helical_dom_sf"/>
</dbReference>
<dbReference type="Proteomes" id="UP000535020">
    <property type="component" value="Unassembled WGS sequence"/>
</dbReference>
<evidence type="ECO:0000313" key="2">
    <source>
        <dbReference type="EMBL" id="NYA70938.1"/>
    </source>
</evidence>
<sequence>MEFLKSFFSGKTQTDEDKAFTDFFNDSFARYFSLADPDFRAELDNKFGDPMLPQEYFPSAYEECLKTTEVWEKRSILFAALDQHYLLMLTKWQAMERFLIDRFPEKALAYVKEFGNEQDFEDVDFLTSFARCLFVLSRYSEGLKYARKAVSLDPESNRAQLALADLLHLTGERDKAHEVFKKAVASSSLARSGTTGYGLYDLVCFKNDIVHSSVYAVGLLKSSEAPETEWARVEPEFYFCPYFKSQHAFYLIQNKQSLKGMNKLVALAKEFPTYKEGVVNAYSVIKQYQHQMGKDDLMKGDEEFLLKVLNKNGWVGKP</sequence>
<comment type="caution">
    <text evidence="2">The sequence shown here is derived from an EMBL/GenBank/DDBJ whole genome shotgun (WGS) entry which is preliminary data.</text>
</comment>
<dbReference type="RefSeq" id="WP_176005749.1">
    <property type="nucleotide sequence ID" value="NZ_JABWMI010000010.1"/>
</dbReference>
<dbReference type="AlphaFoldDB" id="A0A7Y9C711"/>
<organism evidence="2 3">
    <name type="scientific">Flavobacterium agri</name>
    <dbReference type="NCBI Taxonomy" id="2743471"/>
    <lineage>
        <taxon>Bacteria</taxon>
        <taxon>Pseudomonadati</taxon>
        <taxon>Bacteroidota</taxon>
        <taxon>Flavobacteriia</taxon>
        <taxon>Flavobacteriales</taxon>
        <taxon>Flavobacteriaceae</taxon>
        <taxon>Flavobacterium</taxon>
    </lineage>
</organism>
<dbReference type="Gene3D" id="1.25.40.10">
    <property type="entry name" value="Tetratricopeptide repeat domain"/>
    <property type="match status" value="1"/>
</dbReference>
<proteinExistence type="predicted"/>
<keyword evidence="1" id="KW-0802">TPR repeat</keyword>
<evidence type="ECO:0000256" key="1">
    <source>
        <dbReference type="PROSITE-ProRule" id="PRU00339"/>
    </source>
</evidence>
<name>A0A7Y9C711_9FLAO</name>
<dbReference type="SUPFAM" id="SSF48452">
    <property type="entry name" value="TPR-like"/>
    <property type="match status" value="1"/>
</dbReference>
<gene>
    <name evidence="2" type="ORF">HZF10_08410</name>
</gene>
<evidence type="ECO:0008006" key="4">
    <source>
        <dbReference type="Google" id="ProtNLM"/>
    </source>
</evidence>
<feature type="repeat" description="TPR" evidence="1">
    <location>
        <begin position="123"/>
        <end position="156"/>
    </location>
</feature>
<dbReference type="PROSITE" id="PS50005">
    <property type="entry name" value="TPR"/>
    <property type="match status" value="1"/>
</dbReference>
<accession>A0A7Y9C711</accession>
<keyword evidence="3" id="KW-1185">Reference proteome</keyword>
<dbReference type="InterPro" id="IPR019734">
    <property type="entry name" value="TPR_rpt"/>
</dbReference>
<evidence type="ECO:0000313" key="3">
    <source>
        <dbReference type="Proteomes" id="UP000535020"/>
    </source>
</evidence>